<dbReference type="Gene3D" id="1.25.40.10">
    <property type="entry name" value="Tetratricopeptide repeat domain"/>
    <property type="match status" value="3"/>
</dbReference>
<feature type="repeat" description="TPR" evidence="3">
    <location>
        <begin position="837"/>
        <end position="870"/>
    </location>
</feature>
<dbReference type="InterPro" id="IPR011009">
    <property type="entry name" value="Kinase-like_dom_sf"/>
</dbReference>
<evidence type="ECO:0000313" key="6">
    <source>
        <dbReference type="EMBL" id="SDJ28687.1"/>
    </source>
</evidence>
<organism evidence="6 7">
    <name type="scientific">Aneurinibacillus migulanus</name>
    <name type="common">Bacillus migulanus</name>
    <dbReference type="NCBI Taxonomy" id="47500"/>
    <lineage>
        <taxon>Bacteria</taxon>
        <taxon>Bacillati</taxon>
        <taxon>Bacillota</taxon>
        <taxon>Bacilli</taxon>
        <taxon>Bacillales</taxon>
        <taxon>Paenibacillaceae</taxon>
        <taxon>Aneurinibacillus group</taxon>
        <taxon>Aneurinibacillus</taxon>
    </lineage>
</organism>
<dbReference type="SUPFAM" id="SSF48452">
    <property type="entry name" value="TPR-like"/>
    <property type="match status" value="2"/>
</dbReference>
<dbReference type="InterPro" id="IPR019734">
    <property type="entry name" value="TPR_rpt"/>
</dbReference>
<evidence type="ECO:0000256" key="3">
    <source>
        <dbReference type="PROSITE-ProRule" id="PRU00339"/>
    </source>
</evidence>
<accession>A0A1G8SHK6</accession>
<evidence type="ECO:0000259" key="5">
    <source>
        <dbReference type="Pfam" id="PF07714"/>
    </source>
</evidence>
<protein>
    <submittedName>
        <fullName evidence="6">Tetratricopeptide repeat-containing protein</fullName>
    </submittedName>
</protein>
<keyword evidence="2 3" id="KW-0802">TPR repeat</keyword>
<reference evidence="6 7" key="1">
    <citation type="submission" date="2016-10" db="EMBL/GenBank/DDBJ databases">
        <authorList>
            <person name="de Groot N.N."/>
        </authorList>
    </citation>
    <scope>NUCLEOTIDE SEQUENCE [LARGE SCALE GENOMIC DNA]</scope>
    <source>
        <strain evidence="6 7">DSM 2895</strain>
    </source>
</reference>
<keyword evidence="1" id="KW-0677">Repeat</keyword>
<keyword evidence="4" id="KW-0812">Transmembrane</keyword>
<dbReference type="AlphaFoldDB" id="A0A1G8SHK6"/>
<dbReference type="SUPFAM" id="SSF56112">
    <property type="entry name" value="Protein kinase-like (PK-like)"/>
    <property type="match status" value="1"/>
</dbReference>
<keyword evidence="4" id="KW-0472">Membrane</keyword>
<dbReference type="Pfam" id="PF07714">
    <property type="entry name" value="PK_Tyr_Ser-Thr"/>
    <property type="match status" value="1"/>
</dbReference>
<feature type="domain" description="Serine-threonine/tyrosine-protein kinase catalytic" evidence="5">
    <location>
        <begin position="111"/>
        <end position="277"/>
    </location>
</feature>
<dbReference type="Pfam" id="PF13432">
    <property type="entry name" value="TPR_16"/>
    <property type="match status" value="1"/>
</dbReference>
<feature type="repeat" description="TPR" evidence="3">
    <location>
        <begin position="803"/>
        <end position="836"/>
    </location>
</feature>
<name>A0A1G8SHK6_ANEMI</name>
<dbReference type="InterPro" id="IPR001245">
    <property type="entry name" value="Ser-Thr/Tyr_kinase_cat_dom"/>
</dbReference>
<sequence>MSMNFQPEVGETIRIFGRRYTFSRHPAVEGIEMPYGQEGRQGTVYQLVDGQASVLHKYAALKVFRERFKSKRQVELAESFKKYASTYGLSACLRSVIERQHHEKLVDQYNDLDYSILMPWIEGPTWADILLEEKVLTRDECVRIACAFALVMKELETAHLAHCDLSSSNVLLPFLETERDGRPFADIELVDVEELYAPDIKKPEILPGGSPGYAAEYIRDGVWTASADRFAGAVLLTEMVTWHSEDVRKQKADDMSYFAAEEMQKETARYRQIKKVLRNTLGKAASILLERVWKSRSLEDCPSFAEWFDVFPAHIQEAAIRKKQEWSQKVQVPSRHSTMSVEALLEIAAVFEGLGNKNAAQREYRYIISHFPENKAVTAEINLLLSADGADKEQSYRAYLQEYLEAAAQMERLEEWDKALLLYARSATLPALDFATKEELEIISEEMREKIRAKQQEMSTEDALQKILEEKQKEATDTTYVPDPTGKTKKQQPPLGERMWRFMVTHWKVLLSLGSFLISVGLLVWLYYFTVEKNWEGLIQNGTEAFAQQNYIEAEEFIEQAIEQKPTEDLYTKLATIYISRGRYEQAIGYLENLFLEKKLSQTNQEAQYLIGRAYFLMNDFPNAIDHLEKARKGEKSVYEQDAIRDLVISYARLNQYEKANQLVQQLDAGDSVSKAFIANLKGELFGLQGKDMEAIEEFKKAVSLQGDNERYIKNLVDLYIKKNKTNQVDDATKAKTYEEAISLINSLLKNDFTNIDYLNRLGQAYYDYGLYYEARGDKKYINLFQQSLISYNQIIDLGIQNEDILLNIGILYDKLKQKGKAEGVYKQVLENYPNSGRAYFVYGLFHLKEKRYKEAFGMLQKVVQLNQNPSETAIAKERMEEMKRKKLI</sequence>
<evidence type="ECO:0000256" key="4">
    <source>
        <dbReference type="SAM" id="Phobius"/>
    </source>
</evidence>
<gene>
    <name evidence="6" type="ORF">SAMN04487909_11514</name>
</gene>
<dbReference type="GO" id="GO:0004672">
    <property type="term" value="F:protein kinase activity"/>
    <property type="evidence" value="ECO:0007669"/>
    <property type="project" value="InterPro"/>
</dbReference>
<feature type="repeat" description="TPR" evidence="3">
    <location>
        <begin position="605"/>
        <end position="638"/>
    </location>
</feature>
<evidence type="ECO:0000313" key="7">
    <source>
        <dbReference type="Proteomes" id="UP000182836"/>
    </source>
</evidence>
<dbReference type="SMART" id="SM00028">
    <property type="entry name" value="TPR"/>
    <property type="match status" value="6"/>
</dbReference>
<dbReference type="EMBL" id="FNED01000015">
    <property type="protein sequence ID" value="SDJ28687.1"/>
    <property type="molecule type" value="Genomic_DNA"/>
</dbReference>
<dbReference type="Gene3D" id="1.10.510.10">
    <property type="entry name" value="Transferase(Phosphotransferase) domain 1"/>
    <property type="match status" value="1"/>
</dbReference>
<dbReference type="PANTHER" id="PTHR44186:SF1">
    <property type="entry name" value="BARDET-BIEDL SYNDROME 4 PROTEIN"/>
    <property type="match status" value="1"/>
</dbReference>
<feature type="transmembrane region" description="Helical" evidence="4">
    <location>
        <begin position="509"/>
        <end position="528"/>
    </location>
</feature>
<evidence type="ECO:0000256" key="1">
    <source>
        <dbReference type="ARBA" id="ARBA00022737"/>
    </source>
</evidence>
<proteinExistence type="predicted"/>
<dbReference type="PROSITE" id="PS50005">
    <property type="entry name" value="TPR"/>
    <property type="match status" value="3"/>
</dbReference>
<dbReference type="PANTHER" id="PTHR44186">
    <property type="match status" value="1"/>
</dbReference>
<dbReference type="Pfam" id="PF13174">
    <property type="entry name" value="TPR_6"/>
    <property type="match status" value="1"/>
</dbReference>
<keyword evidence="4" id="KW-1133">Transmembrane helix</keyword>
<evidence type="ECO:0000256" key="2">
    <source>
        <dbReference type="ARBA" id="ARBA00022803"/>
    </source>
</evidence>
<dbReference type="Proteomes" id="UP000182836">
    <property type="component" value="Unassembled WGS sequence"/>
</dbReference>
<dbReference type="InterPro" id="IPR011990">
    <property type="entry name" value="TPR-like_helical_dom_sf"/>
</dbReference>